<gene>
    <name evidence="8" type="ORF">F8M41_021411</name>
</gene>
<feature type="transmembrane region" description="Helical" evidence="6">
    <location>
        <begin position="243"/>
        <end position="262"/>
    </location>
</feature>
<protein>
    <submittedName>
        <fullName evidence="8">MFS general substrate transporter</fullName>
    </submittedName>
</protein>
<evidence type="ECO:0000256" key="2">
    <source>
        <dbReference type="ARBA" id="ARBA00022448"/>
    </source>
</evidence>
<evidence type="ECO:0000256" key="4">
    <source>
        <dbReference type="ARBA" id="ARBA00022989"/>
    </source>
</evidence>
<evidence type="ECO:0000256" key="3">
    <source>
        <dbReference type="ARBA" id="ARBA00022692"/>
    </source>
</evidence>
<dbReference type="InterPro" id="IPR011701">
    <property type="entry name" value="MFS"/>
</dbReference>
<feature type="transmembrane region" description="Helical" evidence="6">
    <location>
        <begin position="203"/>
        <end position="223"/>
    </location>
</feature>
<feature type="transmembrane region" description="Helical" evidence="6">
    <location>
        <begin position="274"/>
        <end position="295"/>
    </location>
</feature>
<evidence type="ECO:0000256" key="1">
    <source>
        <dbReference type="ARBA" id="ARBA00004127"/>
    </source>
</evidence>
<dbReference type="PROSITE" id="PS50850">
    <property type="entry name" value="MFS"/>
    <property type="match status" value="1"/>
</dbReference>
<dbReference type="PANTHER" id="PTHR23501">
    <property type="entry name" value="MAJOR FACILITATOR SUPERFAMILY"/>
    <property type="match status" value="1"/>
</dbReference>
<accession>A0A8H4AGT1</accession>
<dbReference type="OrthoDB" id="10021397at2759"/>
<feature type="transmembrane region" description="Helical" evidence="6">
    <location>
        <begin position="171"/>
        <end position="191"/>
    </location>
</feature>
<dbReference type="GO" id="GO:0022857">
    <property type="term" value="F:transmembrane transporter activity"/>
    <property type="evidence" value="ECO:0007669"/>
    <property type="project" value="InterPro"/>
</dbReference>
<dbReference type="EMBL" id="WTPW01000626">
    <property type="protein sequence ID" value="KAF0493321.1"/>
    <property type="molecule type" value="Genomic_DNA"/>
</dbReference>
<sequence length="494" mass="53565">MDGLKFKALPHLSSDAASANVAEKDHKLQISSDNNAIVEDSETNNSYKPQHISKIQFLLVFVGLSMAIFLTALDLTIISTALPTIALEFKALNELAWVETSYLLVEAVVQPIYGELSNIFGRKPVLLTAIFLFEFGSLLCGLSVNMTMLIISRAVAALGGGGLMGSCQRTWKVSGIIVGCYGIASVVGPLVGGVFTDNITWRWAFLMNLPLGVITFISIIYLLHLPSPTGSFWSKLLRIDWLGAFTLVSATILLLLPLYWAGTKYIYLFKNPKVVACFGVSLFHGMAFISLLLFMPLYFQVVKSESATISGLELIPLMMGILFMDIFSGQLVSRTVFFSYGTICTFGSILMIIGSGLISTFSENTNKSQIIGYSIIFGLGVGLITQTTVLAGQGIVQYEDIATVTSFIVFFRTIGPVFGVAILGTVFNNVFKSNLPLQLQGSLYSTSLVVKGQIPESLIHDFALGLDIVFGITIIFAGLALISSLPLMTVKPQR</sequence>
<feature type="transmembrane region" description="Helical" evidence="6">
    <location>
        <begin position="404"/>
        <end position="427"/>
    </location>
</feature>
<feature type="transmembrane region" description="Helical" evidence="6">
    <location>
        <begin position="468"/>
        <end position="490"/>
    </location>
</feature>
<comment type="caution">
    <text evidence="8">The sequence shown here is derived from an EMBL/GenBank/DDBJ whole genome shotgun (WGS) entry which is preliminary data.</text>
</comment>
<keyword evidence="9" id="KW-1185">Reference proteome</keyword>
<organism evidence="8 9">
    <name type="scientific">Gigaspora margarita</name>
    <dbReference type="NCBI Taxonomy" id="4874"/>
    <lineage>
        <taxon>Eukaryota</taxon>
        <taxon>Fungi</taxon>
        <taxon>Fungi incertae sedis</taxon>
        <taxon>Mucoromycota</taxon>
        <taxon>Glomeromycotina</taxon>
        <taxon>Glomeromycetes</taxon>
        <taxon>Diversisporales</taxon>
        <taxon>Gigasporaceae</taxon>
        <taxon>Gigaspora</taxon>
    </lineage>
</organism>
<feature type="domain" description="Major facilitator superfamily (MFS) profile" evidence="7">
    <location>
        <begin position="60"/>
        <end position="494"/>
    </location>
</feature>
<feature type="transmembrane region" description="Helical" evidence="6">
    <location>
        <begin position="125"/>
        <end position="151"/>
    </location>
</feature>
<reference evidence="8 9" key="1">
    <citation type="journal article" date="2019" name="Environ. Microbiol.">
        <title>At the nexus of three kingdoms: the genome of the mycorrhizal fungus Gigaspora margarita provides insights into plant, endobacterial and fungal interactions.</title>
        <authorList>
            <person name="Venice F."/>
            <person name="Ghignone S."/>
            <person name="Salvioli di Fossalunga A."/>
            <person name="Amselem J."/>
            <person name="Novero M."/>
            <person name="Xianan X."/>
            <person name="Sedzielewska Toro K."/>
            <person name="Morin E."/>
            <person name="Lipzen A."/>
            <person name="Grigoriev I.V."/>
            <person name="Henrissat B."/>
            <person name="Martin F.M."/>
            <person name="Bonfante P."/>
        </authorList>
    </citation>
    <scope>NUCLEOTIDE SEQUENCE [LARGE SCALE GENOMIC DNA]</scope>
    <source>
        <strain evidence="8 9">BEG34</strain>
    </source>
</reference>
<name>A0A8H4AGT1_GIGMA</name>
<feature type="transmembrane region" description="Helical" evidence="6">
    <location>
        <begin position="95"/>
        <end position="113"/>
    </location>
</feature>
<dbReference type="InterPro" id="IPR020846">
    <property type="entry name" value="MFS_dom"/>
</dbReference>
<feature type="transmembrane region" description="Helical" evidence="6">
    <location>
        <begin position="370"/>
        <end position="392"/>
    </location>
</feature>
<dbReference type="CDD" id="cd17502">
    <property type="entry name" value="MFS_Azr1_MDR_like"/>
    <property type="match status" value="1"/>
</dbReference>
<evidence type="ECO:0000259" key="7">
    <source>
        <dbReference type="PROSITE" id="PS50850"/>
    </source>
</evidence>
<proteinExistence type="predicted"/>
<evidence type="ECO:0000313" key="8">
    <source>
        <dbReference type="EMBL" id="KAF0493321.1"/>
    </source>
</evidence>
<keyword evidence="4 6" id="KW-1133">Transmembrane helix</keyword>
<dbReference type="GO" id="GO:0005886">
    <property type="term" value="C:plasma membrane"/>
    <property type="evidence" value="ECO:0007669"/>
    <property type="project" value="TreeGrafter"/>
</dbReference>
<feature type="transmembrane region" description="Helical" evidence="6">
    <location>
        <begin position="336"/>
        <end position="358"/>
    </location>
</feature>
<dbReference type="InterPro" id="IPR036259">
    <property type="entry name" value="MFS_trans_sf"/>
</dbReference>
<feature type="transmembrane region" description="Helical" evidence="6">
    <location>
        <begin position="57"/>
        <end position="83"/>
    </location>
</feature>
<comment type="subcellular location">
    <subcellularLocation>
        <location evidence="1">Endomembrane system</location>
        <topology evidence="1">Multi-pass membrane protein</topology>
    </subcellularLocation>
</comment>
<dbReference type="AlphaFoldDB" id="A0A8H4AGT1"/>
<dbReference type="Proteomes" id="UP000439903">
    <property type="component" value="Unassembled WGS sequence"/>
</dbReference>
<keyword evidence="3 6" id="KW-0812">Transmembrane</keyword>
<keyword evidence="5 6" id="KW-0472">Membrane</keyword>
<feature type="transmembrane region" description="Helical" evidence="6">
    <location>
        <begin position="307"/>
        <end position="324"/>
    </location>
</feature>
<evidence type="ECO:0000256" key="5">
    <source>
        <dbReference type="ARBA" id="ARBA00023136"/>
    </source>
</evidence>
<keyword evidence="2" id="KW-0813">Transport</keyword>
<dbReference type="SUPFAM" id="SSF103473">
    <property type="entry name" value="MFS general substrate transporter"/>
    <property type="match status" value="1"/>
</dbReference>
<evidence type="ECO:0000256" key="6">
    <source>
        <dbReference type="SAM" id="Phobius"/>
    </source>
</evidence>
<dbReference type="GO" id="GO:0012505">
    <property type="term" value="C:endomembrane system"/>
    <property type="evidence" value="ECO:0007669"/>
    <property type="project" value="UniProtKB-SubCell"/>
</dbReference>
<evidence type="ECO:0000313" key="9">
    <source>
        <dbReference type="Proteomes" id="UP000439903"/>
    </source>
</evidence>
<dbReference type="Pfam" id="PF07690">
    <property type="entry name" value="MFS_1"/>
    <property type="match status" value="1"/>
</dbReference>
<dbReference type="Gene3D" id="1.20.1250.20">
    <property type="entry name" value="MFS general substrate transporter like domains"/>
    <property type="match status" value="1"/>
</dbReference>
<dbReference type="PANTHER" id="PTHR23501:SF191">
    <property type="entry name" value="VACUOLAR BASIC AMINO ACID TRANSPORTER 4"/>
    <property type="match status" value="1"/>
</dbReference>